<accession>A0A8T3ASG4</accession>
<dbReference type="Proteomes" id="UP000829196">
    <property type="component" value="Unassembled WGS sequence"/>
</dbReference>
<sequence>MRRSVKDFGCILRSREGAWERISAWASRTKEVEREPGLLLLVSGRGRDGQRRGSASKGEAGVGSVANRGDGDPARLGFANSNGEQERGKPRL</sequence>
<comment type="caution">
    <text evidence="2">The sequence shown here is derived from an EMBL/GenBank/DDBJ whole genome shotgun (WGS) entry which is preliminary data.</text>
</comment>
<proteinExistence type="predicted"/>
<evidence type="ECO:0000256" key="1">
    <source>
        <dbReference type="SAM" id="MobiDB-lite"/>
    </source>
</evidence>
<name>A0A8T3ASG4_DENNO</name>
<gene>
    <name evidence="2" type="ORF">KFK09_019961</name>
</gene>
<dbReference type="AlphaFoldDB" id="A0A8T3ASG4"/>
<reference evidence="2" key="1">
    <citation type="journal article" date="2022" name="Front. Genet.">
        <title>Chromosome-Scale Assembly of the Dendrobium nobile Genome Provides Insights Into the Molecular Mechanism of the Biosynthesis of the Medicinal Active Ingredient of Dendrobium.</title>
        <authorList>
            <person name="Xu Q."/>
            <person name="Niu S.-C."/>
            <person name="Li K.-L."/>
            <person name="Zheng P.-J."/>
            <person name="Zhang X.-J."/>
            <person name="Jia Y."/>
            <person name="Liu Y."/>
            <person name="Niu Y.-X."/>
            <person name="Yu L.-H."/>
            <person name="Chen D.-F."/>
            <person name="Zhang G.-Q."/>
        </authorList>
    </citation>
    <scope>NUCLEOTIDE SEQUENCE</scope>
    <source>
        <tissue evidence="2">Leaf</tissue>
    </source>
</reference>
<protein>
    <submittedName>
        <fullName evidence="2">Uncharacterized protein</fullName>
    </submittedName>
</protein>
<organism evidence="2 3">
    <name type="scientific">Dendrobium nobile</name>
    <name type="common">Orchid</name>
    <dbReference type="NCBI Taxonomy" id="94219"/>
    <lineage>
        <taxon>Eukaryota</taxon>
        <taxon>Viridiplantae</taxon>
        <taxon>Streptophyta</taxon>
        <taxon>Embryophyta</taxon>
        <taxon>Tracheophyta</taxon>
        <taxon>Spermatophyta</taxon>
        <taxon>Magnoliopsida</taxon>
        <taxon>Liliopsida</taxon>
        <taxon>Asparagales</taxon>
        <taxon>Orchidaceae</taxon>
        <taxon>Epidendroideae</taxon>
        <taxon>Malaxideae</taxon>
        <taxon>Dendrobiinae</taxon>
        <taxon>Dendrobium</taxon>
    </lineage>
</organism>
<dbReference type="EMBL" id="JAGYWB010000014">
    <property type="protein sequence ID" value="KAI0499060.1"/>
    <property type="molecule type" value="Genomic_DNA"/>
</dbReference>
<keyword evidence="3" id="KW-1185">Reference proteome</keyword>
<evidence type="ECO:0000313" key="2">
    <source>
        <dbReference type="EMBL" id="KAI0499060.1"/>
    </source>
</evidence>
<evidence type="ECO:0000313" key="3">
    <source>
        <dbReference type="Proteomes" id="UP000829196"/>
    </source>
</evidence>
<feature type="region of interest" description="Disordered" evidence="1">
    <location>
        <begin position="43"/>
        <end position="92"/>
    </location>
</feature>